<comment type="caution">
    <text evidence="1">The sequence shown here is derived from an EMBL/GenBank/DDBJ whole genome shotgun (WGS) entry which is preliminary data.</text>
</comment>
<dbReference type="HOGENOM" id="CLU_3205358_0_0_11"/>
<dbReference type="EMBL" id="ACUX02000006">
    <property type="protein sequence ID" value="EEZ61697.1"/>
    <property type="molecule type" value="Genomic_DNA"/>
</dbReference>
<dbReference type="Proteomes" id="UP000006001">
    <property type="component" value="Unassembled WGS sequence"/>
</dbReference>
<sequence>MLFLSADGEIAAFADACRAAHRVVVAMLLKRFRRDRTSVFPCAFM</sequence>
<accession>D0WGT4</accession>
<organism evidence="1 2">
    <name type="scientific">Slackia exigua (strain ATCC 700122 / DSM 15923 / CIP 105133 / JCM 11022 / KCTC 5966 / S-7)</name>
    <dbReference type="NCBI Taxonomy" id="649764"/>
    <lineage>
        <taxon>Bacteria</taxon>
        <taxon>Bacillati</taxon>
        <taxon>Actinomycetota</taxon>
        <taxon>Coriobacteriia</taxon>
        <taxon>Eggerthellales</taxon>
        <taxon>Eggerthellaceae</taxon>
        <taxon>Slackia</taxon>
    </lineage>
</organism>
<evidence type="ECO:0000313" key="2">
    <source>
        <dbReference type="Proteomes" id="UP000006001"/>
    </source>
</evidence>
<reference evidence="1" key="1">
    <citation type="submission" date="2009-10" db="EMBL/GenBank/DDBJ databases">
        <authorList>
            <person name="Weinstock G."/>
            <person name="Sodergren E."/>
            <person name="Clifton S."/>
            <person name="Fulton L."/>
            <person name="Fulton B."/>
            <person name="Courtney L."/>
            <person name="Fronick C."/>
            <person name="Harrison M."/>
            <person name="Strong C."/>
            <person name="Farmer C."/>
            <person name="Delahaunty K."/>
            <person name="Markovic C."/>
            <person name="Hall O."/>
            <person name="Minx P."/>
            <person name="Tomlinson C."/>
            <person name="Mitreva M."/>
            <person name="Nelson J."/>
            <person name="Hou S."/>
            <person name="Wollam A."/>
            <person name="Pepin K.H."/>
            <person name="Johnson M."/>
            <person name="Bhonagiri V."/>
            <person name="Nash W.E."/>
            <person name="Warren W."/>
            <person name="Chinwalla A."/>
            <person name="Mardis E.R."/>
            <person name="Wilson R.K."/>
        </authorList>
    </citation>
    <scope>NUCLEOTIDE SEQUENCE [LARGE SCALE GENOMIC DNA]</scope>
    <source>
        <strain evidence="1">ATCC 700122</strain>
    </source>
</reference>
<dbReference type="AlphaFoldDB" id="D0WGT4"/>
<protein>
    <submittedName>
        <fullName evidence="1">Uncharacterized protein</fullName>
    </submittedName>
</protein>
<name>D0WGT4_SLAES</name>
<proteinExistence type="predicted"/>
<keyword evidence="2" id="KW-1185">Reference proteome</keyword>
<gene>
    <name evidence="1" type="ORF">HMPREF0762_01038</name>
</gene>
<dbReference type="STRING" id="649764.HMPREF0762_01038"/>
<evidence type="ECO:0000313" key="1">
    <source>
        <dbReference type="EMBL" id="EEZ61697.1"/>
    </source>
</evidence>